<evidence type="ECO:0000313" key="3">
    <source>
        <dbReference type="EMBL" id="MCX2724257.1"/>
    </source>
</evidence>
<feature type="region of interest" description="Disordered" evidence="1">
    <location>
        <begin position="1"/>
        <end position="20"/>
    </location>
</feature>
<comment type="caution">
    <text evidence="3">The sequence shown here is derived from an EMBL/GenBank/DDBJ whole genome shotgun (WGS) entry which is preliminary data.</text>
</comment>
<evidence type="ECO:0000256" key="1">
    <source>
        <dbReference type="SAM" id="MobiDB-lite"/>
    </source>
</evidence>
<name>A0ABT3R4R5_9HYPH</name>
<dbReference type="Gene3D" id="2.60.450.10">
    <property type="entry name" value="Lipopolysaccharide (LPS) transport protein A like domain"/>
    <property type="match status" value="1"/>
</dbReference>
<dbReference type="InterPro" id="IPR010664">
    <property type="entry name" value="LipoPS_assembly_LptC-rel"/>
</dbReference>
<accession>A0ABT3R4R5</accession>
<keyword evidence="4" id="KW-1185">Reference proteome</keyword>
<dbReference type="NCBIfam" id="TIGR04409">
    <property type="entry name" value="LptC_YrbK"/>
    <property type="match status" value="1"/>
</dbReference>
<dbReference type="RefSeq" id="WP_265964125.1">
    <property type="nucleotide sequence ID" value="NZ_JAPEVI010000003.1"/>
</dbReference>
<feature type="transmembrane region" description="Helical" evidence="2">
    <location>
        <begin position="37"/>
        <end position="60"/>
    </location>
</feature>
<reference evidence="3 4" key="1">
    <citation type="journal article" date="2016" name="Int. J. Syst. Evol. Microbiol.">
        <title>Labrenzia salina sp. nov., isolated from the rhizosphere of the halophyte Arthrocnemum macrostachyum.</title>
        <authorList>
            <person name="Camacho M."/>
            <person name="Redondo-Gomez S."/>
            <person name="Rodriguez-Llorente I."/>
            <person name="Rohde M."/>
            <person name="Sproer C."/>
            <person name="Schumann P."/>
            <person name="Klenk H.P."/>
            <person name="Montero-Calasanz M.D.C."/>
        </authorList>
    </citation>
    <scope>NUCLEOTIDE SEQUENCE [LARGE SCALE GENOMIC DNA]</scope>
    <source>
        <strain evidence="3 4">DSM 29163</strain>
    </source>
</reference>
<dbReference type="Proteomes" id="UP001300261">
    <property type="component" value="Unassembled WGS sequence"/>
</dbReference>
<gene>
    <name evidence="3" type="primary">lptC</name>
    <name evidence="3" type="ORF">ON753_18065</name>
</gene>
<sequence>MSVVSEYAGGRSPGRPRLSRAQRAARRHSVFVRILRWLFPALGILICAGMIGLIVLFNILSGFGASNMMLTSEGLVMDQPELSGHDGDRSYRVTARRAIQRLTDPKIIDLETIRADIVLSKDQSAQIVAVKGIYNNGAETLRLYEGIQLEWSEGYTVDLSEVEIDLNSGALTTSQPVSIRSDQGQVRAGKLSYDQNKGLVRFTDGIKMRINPARKDGTQ</sequence>
<protein>
    <submittedName>
        <fullName evidence="3">LPS export ABC transporter periplasmic protein LptC</fullName>
    </submittedName>
</protein>
<keyword evidence="2" id="KW-0472">Membrane</keyword>
<organism evidence="3 4">
    <name type="scientific">Roseibium salinum</name>
    <dbReference type="NCBI Taxonomy" id="1604349"/>
    <lineage>
        <taxon>Bacteria</taxon>
        <taxon>Pseudomonadati</taxon>
        <taxon>Pseudomonadota</taxon>
        <taxon>Alphaproteobacteria</taxon>
        <taxon>Hyphomicrobiales</taxon>
        <taxon>Stappiaceae</taxon>
        <taxon>Roseibium</taxon>
    </lineage>
</organism>
<evidence type="ECO:0000256" key="2">
    <source>
        <dbReference type="SAM" id="Phobius"/>
    </source>
</evidence>
<keyword evidence="2" id="KW-1133">Transmembrane helix</keyword>
<evidence type="ECO:0000313" key="4">
    <source>
        <dbReference type="Proteomes" id="UP001300261"/>
    </source>
</evidence>
<keyword evidence="2" id="KW-0812">Transmembrane</keyword>
<dbReference type="Pfam" id="PF06835">
    <property type="entry name" value="LptC"/>
    <property type="match status" value="1"/>
</dbReference>
<dbReference type="InterPro" id="IPR026265">
    <property type="entry name" value="LptC"/>
</dbReference>
<dbReference type="EMBL" id="JAPEVI010000003">
    <property type="protein sequence ID" value="MCX2724257.1"/>
    <property type="molecule type" value="Genomic_DNA"/>
</dbReference>
<proteinExistence type="predicted"/>